<evidence type="ECO:0000313" key="2">
    <source>
        <dbReference type="EMBL" id="MDR6704884.1"/>
    </source>
</evidence>
<dbReference type="AlphaFoldDB" id="A0AAW8M0F1"/>
<name>A0AAW8M0F1_AGRTU</name>
<evidence type="ECO:0000313" key="3">
    <source>
        <dbReference type="Proteomes" id="UP001265315"/>
    </source>
</evidence>
<dbReference type="InterPro" id="IPR029787">
    <property type="entry name" value="Nucleotide_cyclase"/>
</dbReference>
<dbReference type="EMBL" id="JAVDSW010000006">
    <property type="protein sequence ID" value="MDR6704884.1"/>
    <property type="molecule type" value="Genomic_DNA"/>
</dbReference>
<organism evidence="2 3">
    <name type="scientific">Agrobacterium tumefaciens</name>
    <dbReference type="NCBI Taxonomy" id="358"/>
    <lineage>
        <taxon>Bacteria</taxon>
        <taxon>Pseudomonadati</taxon>
        <taxon>Pseudomonadota</taxon>
        <taxon>Alphaproteobacteria</taxon>
        <taxon>Hyphomicrobiales</taxon>
        <taxon>Rhizobiaceae</taxon>
        <taxon>Rhizobium/Agrobacterium group</taxon>
        <taxon>Agrobacterium</taxon>
        <taxon>Agrobacterium tumefaciens complex</taxon>
    </lineage>
</organism>
<dbReference type="PROSITE" id="PS50125">
    <property type="entry name" value="GUANYLATE_CYCLASE_2"/>
    <property type="match status" value="1"/>
</dbReference>
<dbReference type="InterPro" id="IPR001054">
    <property type="entry name" value="A/G_cyclase"/>
</dbReference>
<accession>A0AAW8M0F1</accession>
<comment type="caution">
    <text evidence="2">The sequence shown here is derived from an EMBL/GenBank/DDBJ whole genome shotgun (WGS) entry which is preliminary data.</text>
</comment>
<dbReference type="GO" id="GO:0009190">
    <property type="term" value="P:cyclic nucleotide biosynthetic process"/>
    <property type="evidence" value="ECO:0007669"/>
    <property type="project" value="InterPro"/>
</dbReference>
<sequence>MRSAREILDDISTTSLQGAELHAGIALHYGEVSYGNTGSGRRLDFTLIGPDVNMLSRIQGTCGDLKLPLLMSRRFSEAVETRTDFAASYRLKGFYEPVELFGCLP</sequence>
<dbReference type="Gene3D" id="3.30.70.1230">
    <property type="entry name" value="Nucleotide cyclase"/>
    <property type="match status" value="1"/>
</dbReference>
<feature type="domain" description="Guanylate cyclase" evidence="1">
    <location>
        <begin position="1"/>
        <end position="59"/>
    </location>
</feature>
<dbReference type="RefSeq" id="WP_111820906.1">
    <property type="nucleotide sequence ID" value="NZ_JAGIPM010000007.1"/>
</dbReference>
<dbReference type="GO" id="GO:0004016">
    <property type="term" value="F:adenylate cyclase activity"/>
    <property type="evidence" value="ECO:0007669"/>
    <property type="project" value="UniProtKB-ARBA"/>
</dbReference>
<dbReference type="GO" id="GO:0035556">
    <property type="term" value="P:intracellular signal transduction"/>
    <property type="evidence" value="ECO:0007669"/>
    <property type="project" value="InterPro"/>
</dbReference>
<reference evidence="2" key="1">
    <citation type="submission" date="2023-07" db="EMBL/GenBank/DDBJ databases">
        <title>Sorghum-associated microbial communities from plants grown in Nebraska, USA.</title>
        <authorList>
            <person name="Schachtman D."/>
        </authorList>
    </citation>
    <scope>NUCLEOTIDE SEQUENCE</scope>
    <source>
        <strain evidence="2">1457</strain>
    </source>
</reference>
<protein>
    <submittedName>
        <fullName evidence="2">Class 3 adenylate cyclase</fullName>
    </submittedName>
</protein>
<evidence type="ECO:0000259" key="1">
    <source>
        <dbReference type="PROSITE" id="PS50125"/>
    </source>
</evidence>
<dbReference type="SUPFAM" id="SSF55073">
    <property type="entry name" value="Nucleotide cyclase"/>
    <property type="match status" value="1"/>
</dbReference>
<gene>
    <name evidence="2" type="ORF">J2W61_004759</name>
</gene>
<dbReference type="Proteomes" id="UP001265315">
    <property type="component" value="Unassembled WGS sequence"/>
</dbReference>
<proteinExistence type="predicted"/>